<evidence type="ECO:0000313" key="2">
    <source>
        <dbReference type="Proteomes" id="UP000001058"/>
    </source>
</evidence>
<keyword evidence="2" id="KW-1185">Reference proteome</keyword>
<dbReference type="Proteomes" id="UP000001058">
    <property type="component" value="Unassembled WGS sequence"/>
</dbReference>
<dbReference type="GeneID" id="9615528"/>
<evidence type="ECO:0000313" key="1">
    <source>
        <dbReference type="EMBL" id="EFJ47530.1"/>
    </source>
</evidence>
<dbReference type="KEGG" id="vcn:VOLCADRAFT_91939"/>
<dbReference type="AlphaFoldDB" id="D8TYC8"/>
<dbReference type="EMBL" id="GL378344">
    <property type="protein sequence ID" value="EFJ47530.1"/>
    <property type="molecule type" value="Genomic_DNA"/>
</dbReference>
<accession>D8TYC8</accession>
<dbReference type="RefSeq" id="XP_002951354.1">
    <property type="nucleotide sequence ID" value="XM_002951308.1"/>
</dbReference>
<name>D8TYC8_VOLCA</name>
<dbReference type="InParanoid" id="D8TYC8"/>
<proteinExistence type="predicted"/>
<reference evidence="1 2" key="1">
    <citation type="journal article" date="2010" name="Science">
        <title>Genomic analysis of organismal complexity in the multicellular green alga Volvox carteri.</title>
        <authorList>
            <person name="Prochnik S.E."/>
            <person name="Umen J."/>
            <person name="Nedelcu A.M."/>
            <person name="Hallmann A."/>
            <person name="Miller S.M."/>
            <person name="Nishii I."/>
            <person name="Ferris P."/>
            <person name="Kuo A."/>
            <person name="Mitros T."/>
            <person name="Fritz-Laylin L.K."/>
            <person name="Hellsten U."/>
            <person name="Chapman J."/>
            <person name="Simakov O."/>
            <person name="Rensing S.A."/>
            <person name="Terry A."/>
            <person name="Pangilinan J."/>
            <person name="Kapitonov V."/>
            <person name="Jurka J."/>
            <person name="Salamov A."/>
            <person name="Shapiro H."/>
            <person name="Schmutz J."/>
            <person name="Grimwood J."/>
            <person name="Lindquist E."/>
            <person name="Lucas S."/>
            <person name="Grigoriev I.V."/>
            <person name="Schmitt R."/>
            <person name="Kirk D."/>
            <person name="Rokhsar D.S."/>
        </authorList>
    </citation>
    <scope>NUCLEOTIDE SEQUENCE [LARGE SCALE GENOMIC DNA]</scope>
    <source>
        <strain evidence="2">f. Nagariensis / Eve</strain>
    </source>
</reference>
<protein>
    <submittedName>
        <fullName evidence="1">Uncharacterized protein</fullName>
    </submittedName>
</protein>
<organism evidence="2">
    <name type="scientific">Volvox carteri f. nagariensis</name>
    <dbReference type="NCBI Taxonomy" id="3068"/>
    <lineage>
        <taxon>Eukaryota</taxon>
        <taxon>Viridiplantae</taxon>
        <taxon>Chlorophyta</taxon>
        <taxon>core chlorophytes</taxon>
        <taxon>Chlorophyceae</taxon>
        <taxon>CS clade</taxon>
        <taxon>Chlamydomonadales</taxon>
        <taxon>Volvocaceae</taxon>
        <taxon>Volvox</taxon>
    </lineage>
</organism>
<gene>
    <name evidence="1" type="ORF">VOLCADRAFT_91939</name>
</gene>
<sequence length="145" mass="16293">MSISSLLANQMWWQEVEQEWHALLQSKGMGPIHIIVQGHIMIMNTFAQQNLGASTRAQLSCPRHPKSATMDKEQLQAIRDTLNKAHVPSKRDNVLGRQSSAGKDLIEVRACILSRPLPVLTEFYSNDLAPHTPVNIRTIATRRGF</sequence>